<feature type="region of interest" description="Disordered" evidence="1">
    <location>
        <begin position="487"/>
        <end position="518"/>
    </location>
</feature>
<feature type="region of interest" description="Disordered" evidence="1">
    <location>
        <begin position="82"/>
        <end position="115"/>
    </location>
</feature>
<feature type="compositionally biased region" description="Low complexity" evidence="1">
    <location>
        <begin position="82"/>
        <end position="91"/>
    </location>
</feature>
<evidence type="ECO:0000256" key="1">
    <source>
        <dbReference type="SAM" id="MobiDB-lite"/>
    </source>
</evidence>
<protein>
    <submittedName>
        <fullName evidence="2">Uncharacterized protein</fullName>
    </submittedName>
</protein>
<feature type="compositionally biased region" description="Low complexity" evidence="1">
    <location>
        <begin position="55"/>
        <end position="69"/>
    </location>
</feature>
<feature type="compositionally biased region" description="Polar residues" evidence="1">
    <location>
        <begin position="184"/>
        <end position="203"/>
    </location>
</feature>
<organism evidence="2 3">
    <name type="scientific">Sphaeroforma arctica JP610</name>
    <dbReference type="NCBI Taxonomy" id="667725"/>
    <lineage>
        <taxon>Eukaryota</taxon>
        <taxon>Ichthyosporea</taxon>
        <taxon>Ichthyophonida</taxon>
        <taxon>Sphaeroforma</taxon>
    </lineage>
</organism>
<feature type="compositionally biased region" description="Polar residues" evidence="1">
    <location>
        <begin position="377"/>
        <end position="388"/>
    </location>
</feature>
<feature type="compositionally biased region" description="Polar residues" evidence="1">
    <location>
        <begin position="283"/>
        <end position="295"/>
    </location>
</feature>
<proteinExistence type="predicted"/>
<feature type="compositionally biased region" description="Basic and acidic residues" evidence="1">
    <location>
        <begin position="352"/>
        <end position="366"/>
    </location>
</feature>
<dbReference type="AlphaFoldDB" id="A0A0L0G6G7"/>
<dbReference type="Proteomes" id="UP000054560">
    <property type="component" value="Unassembled WGS sequence"/>
</dbReference>
<feature type="compositionally biased region" description="Basic and acidic residues" evidence="1">
    <location>
        <begin position="498"/>
        <end position="507"/>
    </location>
</feature>
<dbReference type="RefSeq" id="XP_014158378.1">
    <property type="nucleotide sequence ID" value="XM_014302903.1"/>
</dbReference>
<keyword evidence="3" id="KW-1185">Reference proteome</keyword>
<evidence type="ECO:0000313" key="2">
    <source>
        <dbReference type="EMBL" id="KNC84476.1"/>
    </source>
</evidence>
<feature type="region of interest" description="Disordered" evidence="1">
    <location>
        <begin position="142"/>
        <end position="403"/>
    </location>
</feature>
<feature type="compositionally biased region" description="Polar residues" evidence="1">
    <location>
        <begin position="142"/>
        <end position="151"/>
    </location>
</feature>
<feature type="compositionally biased region" description="Low complexity" evidence="1">
    <location>
        <begin position="246"/>
        <end position="257"/>
    </location>
</feature>
<gene>
    <name evidence="2" type="ORF">SARC_03309</name>
</gene>
<name>A0A0L0G6G7_9EUKA</name>
<accession>A0A0L0G6G7</accession>
<evidence type="ECO:0000313" key="3">
    <source>
        <dbReference type="Proteomes" id="UP000054560"/>
    </source>
</evidence>
<feature type="compositionally biased region" description="Polar residues" evidence="1">
    <location>
        <begin position="211"/>
        <end position="228"/>
    </location>
</feature>
<dbReference type="EMBL" id="KQ241762">
    <property type="protein sequence ID" value="KNC84476.1"/>
    <property type="molecule type" value="Genomic_DNA"/>
</dbReference>
<sequence length="585" mass="63046">MSDAQSTGEIRRSVPNAGSVESDLDEMDAADTNSISNPSVRWRRLRSGVTVPSRNSTDSNSGTSNGVNVSKVVNSVSSGVNSVNGVSWDSSARNTPHSEPGDSDSDLSPRAQPRSAPITNAAVIIEPVLVLRFTLRKDDTSAVYQPSQPIPQKNIEPKSNKGSLKQRLRSHSESRKAAAGTAKSPKSINKSPQAINRSPQAINRSPEAINIPSSTDQRLQSRGRTASGPQLAGRRLAFTDDMKYKTQTQTQTHTVHTPTHRLDTPHTRTHTLMATHAKALGSSRRSTQSEHSASGSEDEREYLSAQTHTDTHRHTQTPTDTHARTRTRARAYKDSRAPGRLGRGLGLQDGNGRSDADVDTDTDTRCHGNGGGRDGASSLTGTQRSSRQGGAFSGEGVDTHTDTVSTVCGYSDQETVGRGVDRTKGVDSTRGGCSERICRHGCDDEGPDQHRNAAGIMHQGTGQTLNPTTLEILETLETLEPVCRYKGPHASGAADTARTIDTRRSGGRDGGGCHDNASILTDPDDDYVHVGAADVSDIHNIRTDTPAALTRSRESVDGHARLIRAHFVERIETKRPHGRFKWMCY</sequence>
<reference evidence="2 3" key="1">
    <citation type="submission" date="2011-02" db="EMBL/GenBank/DDBJ databases">
        <title>The Genome Sequence of Sphaeroforma arctica JP610.</title>
        <authorList>
            <consortium name="The Broad Institute Genome Sequencing Platform"/>
            <person name="Russ C."/>
            <person name="Cuomo C."/>
            <person name="Young S.K."/>
            <person name="Zeng Q."/>
            <person name="Gargeya S."/>
            <person name="Alvarado L."/>
            <person name="Berlin A."/>
            <person name="Chapman S.B."/>
            <person name="Chen Z."/>
            <person name="Freedman E."/>
            <person name="Gellesch M."/>
            <person name="Goldberg J."/>
            <person name="Griggs A."/>
            <person name="Gujja S."/>
            <person name="Heilman E."/>
            <person name="Heiman D."/>
            <person name="Howarth C."/>
            <person name="Mehta T."/>
            <person name="Neiman D."/>
            <person name="Pearson M."/>
            <person name="Roberts A."/>
            <person name="Saif S."/>
            <person name="Shea T."/>
            <person name="Shenoy N."/>
            <person name="Sisk P."/>
            <person name="Stolte C."/>
            <person name="Sykes S."/>
            <person name="White J."/>
            <person name="Yandava C."/>
            <person name="Burger G."/>
            <person name="Gray M.W."/>
            <person name="Holland P.W.H."/>
            <person name="King N."/>
            <person name="Lang F.B.F."/>
            <person name="Roger A.J."/>
            <person name="Ruiz-Trillo I."/>
            <person name="Haas B."/>
            <person name="Nusbaum C."/>
            <person name="Birren B."/>
        </authorList>
    </citation>
    <scope>NUCLEOTIDE SEQUENCE [LARGE SCALE GENOMIC DNA]</scope>
    <source>
        <strain evidence="2 3">JP610</strain>
    </source>
</reference>
<feature type="region of interest" description="Disordered" evidence="1">
    <location>
        <begin position="1"/>
        <end position="69"/>
    </location>
</feature>
<dbReference type="GeneID" id="25903813"/>